<dbReference type="RefSeq" id="WP_161822860.1">
    <property type="nucleotide sequence ID" value="NZ_LSRS01000006.1"/>
</dbReference>
<proteinExistence type="predicted"/>
<dbReference type="PANTHER" id="PTHR30024">
    <property type="entry name" value="ALIPHATIC SULFONATES-BINDING PROTEIN-RELATED"/>
    <property type="match status" value="1"/>
</dbReference>
<gene>
    <name evidence="2" type="primary">nrtA</name>
    <name evidence="2" type="ORF">SPSYN_02570</name>
</gene>
<organism evidence="2 3">
    <name type="scientific">Sporotomaculum syntrophicum</name>
    <dbReference type="NCBI Taxonomy" id="182264"/>
    <lineage>
        <taxon>Bacteria</taxon>
        <taxon>Bacillati</taxon>
        <taxon>Bacillota</taxon>
        <taxon>Clostridia</taxon>
        <taxon>Eubacteriales</taxon>
        <taxon>Desulfallaceae</taxon>
        <taxon>Sporotomaculum</taxon>
    </lineage>
</organism>
<dbReference type="SUPFAM" id="SSF53850">
    <property type="entry name" value="Periplasmic binding protein-like II"/>
    <property type="match status" value="1"/>
</dbReference>
<dbReference type="EMBL" id="LSRS01000006">
    <property type="protein sequence ID" value="KAF1084166.1"/>
    <property type="molecule type" value="Genomic_DNA"/>
</dbReference>
<evidence type="ECO:0000313" key="3">
    <source>
        <dbReference type="Proteomes" id="UP000798488"/>
    </source>
</evidence>
<accession>A0A9D2WNU5</accession>
<reference evidence="2" key="1">
    <citation type="submission" date="2016-02" db="EMBL/GenBank/DDBJ databases">
        <title>Draft Genome Sequence of Sporotomaculum syntrophicum Strain FB, a Syntrophic Benzoate Degrader.</title>
        <authorList>
            <person name="Nobu M.K."/>
            <person name="Narihiro T."/>
            <person name="Qiu Y.-L."/>
            <person name="Ohashi A."/>
            <person name="Liu W.-T."/>
            <person name="Yuji S."/>
        </authorList>
    </citation>
    <scope>NUCLEOTIDE SEQUENCE</scope>
    <source>
        <strain evidence="2">FB</strain>
    </source>
</reference>
<dbReference type="AlphaFoldDB" id="A0A9D2WNU5"/>
<keyword evidence="3" id="KW-1185">Reference proteome</keyword>
<dbReference type="Proteomes" id="UP000798488">
    <property type="component" value="Unassembled WGS sequence"/>
</dbReference>
<sequence length="374" mass="40926">MKRFTVLIGLLFLLTFTLVGCGQNQQGNTQNEEEIPEVNLGYIFTNHQTPLLVAAANGEAFKDMGTYLKEVVPREKYELMSDGKKLADINLVVTKSGSETTTLFAQGNLDVALGSVTAFIQGVDQNVPIKVLCPIQTEGMGLVVPKDSKINDWNSFAAYVEEAEQPVKIGYHSPTSGPKIVFEGALHKAGISATQDPNDMNAEILLVDLKDTANLNSALTSKQVDGWVGPAPFPEVAVTQGLGKVALELRDLPPVGEWYDFPCCVVGAHQDFIDQNPQVTEAIMEIMTNASEWCNQNKDKAGAITAEWIGIPVEAAKASTLVYNTDPSEEWMSGVGVYIDILNDMDKFEGQLKDKTLNDDVKKLLFDFSFIEER</sequence>
<dbReference type="Pfam" id="PF13379">
    <property type="entry name" value="NMT1_2"/>
    <property type="match status" value="1"/>
</dbReference>
<keyword evidence="1" id="KW-0732">Signal</keyword>
<dbReference type="PROSITE" id="PS51257">
    <property type="entry name" value="PROKAR_LIPOPROTEIN"/>
    <property type="match status" value="1"/>
</dbReference>
<protein>
    <submittedName>
        <fullName evidence="2">Nitrate transport protein NrtA</fullName>
    </submittedName>
</protein>
<comment type="caution">
    <text evidence="2">The sequence shown here is derived from an EMBL/GenBank/DDBJ whole genome shotgun (WGS) entry which is preliminary data.</text>
</comment>
<dbReference type="OrthoDB" id="286202at2"/>
<evidence type="ECO:0000313" key="2">
    <source>
        <dbReference type="EMBL" id="KAF1084166.1"/>
    </source>
</evidence>
<evidence type="ECO:0000256" key="1">
    <source>
        <dbReference type="SAM" id="SignalP"/>
    </source>
</evidence>
<dbReference type="Gene3D" id="3.40.190.10">
    <property type="entry name" value="Periplasmic binding protein-like II"/>
    <property type="match status" value="1"/>
</dbReference>
<name>A0A9D2WNU5_9FIRM</name>
<feature type="chain" id="PRO_5038832755" evidence="1">
    <location>
        <begin position="23"/>
        <end position="374"/>
    </location>
</feature>
<feature type="signal peptide" evidence="1">
    <location>
        <begin position="1"/>
        <end position="22"/>
    </location>
</feature>